<dbReference type="STRING" id="7918.ENSLOCP00000017138"/>
<dbReference type="HOGENOM" id="CLU_280007_0_0_1"/>
<comment type="similarity">
    <text evidence="2">Belongs to the MTUS1 family.</text>
</comment>
<dbReference type="Bgee" id="ENSLOCG00000013895">
    <property type="expression patterns" value="Expressed in ovary and 13 other cell types or tissues"/>
</dbReference>
<dbReference type="SUPFAM" id="SSF58113">
    <property type="entry name" value="Apolipoprotein A-I"/>
    <property type="match status" value="1"/>
</dbReference>
<feature type="compositionally biased region" description="Basic and acidic residues" evidence="6">
    <location>
        <begin position="724"/>
        <end position="735"/>
    </location>
</feature>
<evidence type="ECO:0000256" key="2">
    <source>
        <dbReference type="ARBA" id="ARBA00007585"/>
    </source>
</evidence>
<dbReference type="GeneTree" id="ENSGT00950000183026"/>
<accession>W5N929</accession>
<dbReference type="EMBL" id="AHAT01002190">
    <property type="status" value="NOT_ANNOTATED_CDS"/>
    <property type="molecule type" value="Genomic_DNA"/>
</dbReference>
<proteinExistence type="inferred from homology"/>
<feature type="compositionally biased region" description="Basic and acidic residues" evidence="6">
    <location>
        <begin position="338"/>
        <end position="352"/>
    </location>
</feature>
<feature type="coiled-coil region" evidence="5">
    <location>
        <begin position="1017"/>
        <end position="1051"/>
    </location>
</feature>
<dbReference type="EMBL" id="AHAT01002191">
    <property type="status" value="NOT_ANNOTATED_CDS"/>
    <property type="molecule type" value="Genomic_DNA"/>
</dbReference>
<reference evidence="8" key="1">
    <citation type="submission" date="2011-12" db="EMBL/GenBank/DDBJ databases">
        <title>The Draft Genome of Lepisosteus oculatus.</title>
        <authorList>
            <consortium name="The Broad Institute Genome Assembly &amp; Analysis Group"/>
            <consortium name="Computational R&amp;D Group"/>
            <consortium name="and Sequencing Platform"/>
            <person name="Di Palma F."/>
            <person name="Alfoldi J."/>
            <person name="Johnson J."/>
            <person name="Berlin A."/>
            <person name="Gnerre S."/>
            <person name="Jaffe D."/>
            <person name="MacCallum I."/>
            <person name="Young S."/>
            <person name="Walker B.J."/>
            <person name="Lander E.S."/>
            <person name="Lindblad-Toh K."/>
        </authorList>
    </citation>
    <scope>NUCLEOTIDE SEQUENCE [LARGE SCALE GENOMIC DNA]</scope>
</reference>
<feature type="region of interest" description="Disordered" evidence="6">
    <location>
        <begin position="1090"/>
        <end position="1124"/>
    </location>
</feature>
<feature type="region of interest" description="Disordered" evidence="6">
    <location>
        <begin position="101"/>
        <end position="174"/>
    </location>
</feature>
<feature type="region of interest" description="Disordered" evidence="6">
    <location>
        <begin position="625"/>
        <end position="749"/>
    </location>
</feature>
<keyword evidence="8" id="KW-1185">Reference proteome</keyword>
<feature type="coiled-coil region" evidence="5">
    <location>
        <begin position="952"/>
        <end position="979"/>
    </location>
</feature>
<feature type="region of interest" description="Disordered" evidence="6">
    <location>
        <begin position="294"/>
        <end position="600"/>
    </location>
</feature>
<dbReference type="PANTHER" id="PTHR24200:SF7">
    <property type="entry name" value="MICROTUBULE-ASSOCIATED TUMOR SUPPRESSOR 1"/>
    <property type="match status" value="1"/>
</dbReference>
<dbReference type="OMA" id="NITANCK"/>
<sequence length="1124" mass="121969">TNLVRKSLNITANCKIGDRNGNKVLCNTESLPDSFRSISSLSSGSTGSPDVEMIECDLKSAGCSMSSQESMENSPQNHLGMELDTWNDNLALETSGFQEYSSGQKWLEDAPETENPGCANEEENISVGTGQSSLDDPSSGELLVRRSSFDASGSDKPSSLSVVEESSSSCSVPADLGRLSSVMPDICGGSLEGRLSHVRWKGLNQDCTAQETCGETGVDAADRGSVWASAVEVKGPEQLQSILLPPKGDSAAESKTFLVISSEDSDCNCSVQTSTPQPDSRNVTFCVHSFDNDVSEQPSDIREGDLGSPAHRIVQQRPPSPKEPTRTKPSALVASKNAKAEIKKFPKPDFKNIKPKVVSRPVTLSKTSSSARAKASPRPAVASRGPPSLSPPRDVPQTGQKNSGSGSWKSRNNCVQKTADRDGCANSSSSPTSDPAVGGGTAKHPSKQGSQNKPAASSPKSSPRKERTGCGLLSSVVPEAAQNRISPESPPDDVRERSALDFQALISQRVRASRSSELQIFTGPLSPEQSAAPDASRTRLGQKPYPSKPRGAPSSLAPAANLRLPPPASKPKLGASGRDGSAPGNASPSRTKPLSAPDVRNLRIPLRTGAETVFFPVASALSSARSAAASKLPVKPQALRRTSSVSSVASSLSEPSTATGNGRGSKTSAFQAQNPPRATSTSQTPKSSSNVSSRQVRPTDRPLQTSLNISPASTETVTPGVSVDRARQKSPRDRPAQAAGPPDPLPAESRALGVAHYRTQCERSGERAERLRALLAASDSRFEAVALVVQHVLAQREEALKQRKELSQELVNLRSELVGTASSCERLERERDELRGAYEALLQRLQEQHRAELAELEERLRGFYAAEWEKVHEAYQREADKIKAQMQQQVDELGSKHESLRKELETRHSEKIELLKQHYETSIEDLKISQDLEKQSLNKSFQDTESSLCEQIHELTAANDSLNEKLKAEEERRRALMDKNQRDSHTLYLEQELESLKVVLDIKTEQLHQQDKKLIQMEKLMERNIKLEEGLNRVQQENEDLKARMDKHAALSRQLSTEQAVLQESLEKESKVNKRLSMENEELLWKLHNGDLSSPRRLSPSSPSGVFQSPRNSGAFSSPPVSPR</sequence>
<evidence type="ECO:0000256" key="4">
    <source>
        <dbReference type="ARBA" id="ARBA00023242"/>
    </source>
</evidence>
<organism evidence="7 8">
    <name type="scientific">Lepisosteus oculatus</name>
    <name type="common">Spotted gar</name>
    <dbReference type="NCBI Taxonomy" id="7918"/>
    <lineage>
        <taxon>Eukaryota</taxon>
        <taxon>Metazoa</taxon>
        <taxon>Chordata</taxon>
        <taxon>Craniata</taxon>
        <taxon>Vertebrata</taxon>
        <taxon>Euteleostomi</taxon>
        <taxon>Actinopterygii</taxon>
        <taxon>Neopterygii</taxon>
        <taxon>Holostei</taxon>
        <taxon>Semionotiformes</taxon>
        <taxon>Lepisosteidae</taxon>
        <taxon>Lepisosteus</taxon>
    </lineage>
</organism>
<reference evidence="7" key="2">
    <citation type="submission" date="2025-08" db="UniProtKB">
        <authorList>
            <consortium name="Ensembl"/>
        </authorList>
    </citation>
    <scope>IDENTIFICATION</scope>
</reference>
<evidence type="ECO:0000313" key="8">
    <source>
        <dbReference type="Proteomes" id="UP000018468"/>
    </source>
</evidence>
<dbReference type="Proteomes" id="UP000018468">
    <property type="component" value="Linkage group LG4"/>
</dbReference>
<keyword evidence="4" id="KW-0539">Nucleus</keyword>
<dbReference type="InterPro" id="IPR051293">
    <property type="entry name" value="MTUS1/CCDC69"/>
</dbReference>
<evidence type="ECO:0000256" key="6">
    <source>
        <dbReference type="SAM" id="MobiDB-lite"/>
    </source>
</evidence>
<feature type="compositionally biased region" description="Low complexity" evidence="6">
    <location>
        <begin position="639"/>
        <end position="657"/>
    </location>
</feature>
<dbReference type="AlphaFoldDB" id="W5N929"/>
<reference evidence="7" key="3">
    <citation type="submission" date="2025-09" db="UniProtKB">
        <authorList>
            <consortium name="Ensembl"/>
        </authorList>
    </citation>
    <scope>IDENTIFICATION</scope>
</reference>
<feature type="coiled-coil region" evidence="5">
    <location>
        <begin position="789"/>
        <end position="903"/>
    </location>
</feature>
<keyword evidence="3 5" id="KW-0175">Coiled coil</keyword>
<evidence type="ECO:0000256" key="5">
    <source>
        <dbReference type="SAM" id="Coils"/>
    </source>
</evidence>
<evidence type="ECO:0000256" key="1">
    <source>
        <dbReference type="ARBA" id="ARBA00004123"/>
    </source>
</evidence>
<feature type="compositionally biased region" description="Low complexity" evidence="6">
    <location>
        <begin position="158"/>
        <end position="172"/>
    </location>
</feature>
<protein>
    <submittedName>
        <fullName evidence="7">Microtubule associated scaffold protein 1</fullName>
    </submittedName>
</protein>
<dbReference type="Ensembl" id="ENSLOCT00000017169.1">
    <property type="protein sequence ID" value="ENSLOCP00000017138.1"/>
    <property type="gene ID" value="ENSLOCG00000013895.1"/>
</dbReference>
<evidence type="ECO:0000313" key="7">
    <source>
        <dbReference type="Ensembl" id="ENSLOCP00000017138.1"/>
    </source>
</evidence>
<feature type="compositionally biased region" description="Polar residues" evidence="6">
    <location>
        <begin position="1105"/>
        <end position="1116"/>
    </location>
</feature>
<dbReference type="GO" id="GO:0008017">
    <property type="term" value="F:microtubule binding"/>
    <property type="evidence" value="ECO:0000318"/>
    <property type="project" value="GO_Central"/>
</dbReference>
<feature type="compositionally biased region" description="Polar residues" evidence="6">
    <location>
        <begin position="126"/>
        <end position="136"/>
    </location>
</feature>
<dbReference type="EMBL" id="AHAT01002189">
    <property type="status" value="NOT_ANNOTATED_CDS"/>
    <property type="molecule type" value="Genomic_DNA"/>
</dbReference>
<feature type="compositionally biased region" description="Polar residues" evidence="6">
    <location>
        <begin position="397"/>
        <end position="416"/>
    </location>
</feature>
<feature type="compositionally biased region" description="Low complexity" evidence="6">
    <location>
        <begin position="365"/>
        <end position="384"/>
    </location>
</feature>
<dbReference type="Gene3D" id="1.20.120.20">
    <property type="entry name" value="Apolipoprotein"/>
    <property type="match status" value="1"/>
</dbReference>
<name>W5N929_LEPOC</name>
<dbReference type="InParanoid" id="W5N929"/>
<dbReference type="GO" id="GO:0005634">
    <property type="term" value="C:nucleus"/>
    <property type="evidence" value="ECO:0000318"/>
    <property type="project" value="GO_Central"/>
</dbReference>
<comment type="subcellular location">
    <subcellularLocation>
        <location evidence="1">Nucleus</location>
    </subcellularLocation>
</comment>
<feature type="compositionally biased region" description="Low complexity" evidence="6">
    <location>
        <begin position="1092"/>
        <end position="1104"/>
    </location>
</feature>
<feature type="compositionally biased region" description="Low complexity" evidence="6">
    <location>
        <begin position="552"/>
        <end position="563"/>
    </location>
</feature>
<evidence type="ECO:0000256" key="3">
    <source>
        <dbReference type="ARBA" id="ARBA00023054"/>
    </source>
</evidence>
<feature type="compositionally biased region" description="Polar residues" evidence="6">
    <location>
        <begin position="658"/>
        <end position="719"/>
    </location>
</feature>
<dbReference type="PANTHER" id="PTHR24200">
    <property type="entry name" value="TOUCAN, ISOFORM A"/>
    <property type="match status" value="1"/>
</dbReference>
<dbReference type="eggNOG" id="ENOG502QPVG">
    <property type="taxonomic scope" value="Eukaryota"/>
</dbReference>